<accession>A0A837D8D5</accession>
<reference evidence="2 3" key="1">
    <citation type="submission" date="2014-10" db="EMBL/GenBank/DDBJ databases">
        <title>Genome sequence of Micropolyspora internatus JCM3315.</title>
        <authorList>
            <person name="Shin S.-K."/>
            <person name="Yi H."/>
        </authorList>
    </citation>
    <scope>NUCLEOTIDE SEQUENCE [LARGE SCALE GENOMIC DNA]</scope>
    <source>
        <strain evidence="2 3">JCM 3315</strain>
    </source>
</reference>
<dbReference type="InterPro" id="IPR053135">
    <property type="entry name" value="AKR2_Oxidoreductase"/>
</dbReference>
<dbReference type="AlphaFoldDB" id="A0A837D8D5"/>
<dbReference type="Gene3D" id="3.20.20.100">
    <property type="entry name" value="NADP-dependent oxidoreductase domain"/>
    <property type="match status" value="1"/>
</dbReference>
<name>A0A837D8D5_9PSEU</name>
<dbReference type="InterPro" id="IPR023210">
    <property type="entry name" value="NADP_OxRdtase_dom"/>
</dbReference>
<organism evidence="2 3">
    <name type="scientific">Saccharomonospora viridis</name>
    <dbReference type="NCBI Taxonomy" id="1852"/>
    <lineage>
        <taxon>Bacteria</taxon>
        <taxon>Bacillati</taxon>
        <taxon>Actinomycetota</taxon>
        <taxon>Actinomycetes</taxon>
        <taxon>Pseudonocardiales</taxon>
        <taxon>Pseudonocardiaceae</taxon>
        <taxon>Saccharomonospora</taxon>
    </lineage>
</organism>
<dbReference type="SUPFAM" id="SSF51430">
    <property type="entry name" value="NAD(P)-linked oxidoreductase"/>
    <property type="match status" value="1"/>
</dbReference>
<evidence type="ECO:0000259" key="1">
    <source>
        <dbReference type="Pfam" id="PF00248"/>
    </source>
</evidence>
<comment type="caution">
    <text evidence="2">The sequence shown here is derived from an EMBL/GenBank/DDBJ whole genome shotgun (WGS) entry which is preliminary data.</text>
</comment>
<gene>
    <name evidence="2" type="ORF">MINT15_36770</name>
</gene>
<dbReference type="Pfam" id="PF00248">
    <property type="entry name" value="Aldo_ket_red"/>
    <property type="match status" value="1"/>
</dbReference>
<protein>
    <submittedName>
        <fullName evidence="2">Aldo/keto reductase</fullName>
    </submittedName>
</protein>
<proteinExistence type="predicted"/>
<feature type="domain" description="NADP-dependent oxidoreductase" evidence="1">
    <location>
        <begin position="39"/>
        <end position="296"/>
    </location>
</feature>
<dbReference type="InterPro" id="IPR036812">
    <property type="entry name" value="NAD(P)_OxRdtase_dom_sf"/>
</dbReference>
<dbReference type="PANTHER" id="PTHR43312:SF1">
    <property type="entry name" value="NADP-DEPENDENT OXIDOREDUCTASE DOMAIN-CONTAINING PROTEIN"/>
    <property type="match status" value="1"/>
</dbReference>
<evidence type="ECO:0000313" key="3">
    <source>
        <dbReference type="Proteomes" id="UP000030848"/>
    </source>
</evidence>
<dbReference type="RefSeq" id="WP_037312507.1">
    <property type="nucleotide sequence ID" value="NZ_DAHVQW010000034.1"/>
</dbReference>
<dbReference type="Proteomes" id="UP000030848">
    <property type="component" value="Unassembled WGS sequence"/>
</dbReference>
<dbReference type="OrthoDB" id="5522046at2"/>
<evidence type="ECO:0000313" key="2">
    <source>
        <dbReference type="EMBL" id="KHF43475.1"/>
    </source>
</evidence>
<sequence>MTTLARTAVGLAAIGRPAYINLGRTTVLPSSRDVSAMREVTYEVLDAAYAEGIRRVDVARSYGRAEEFLAGWLADRGHGDVVVSSKWGYDYVGEWRVDAEVHEVKEHSLSRFRAQWEKTRSLLGDVVSLYQVHSLTPDSPLFTDRALLEALAELADTGVRVGFSTSGAKQADTVRRALELEVDGRRVFTAVQSTWNLLERSAGAALREAHESGVLVQVKETLANGRLAVDPPAQLVDVARRYGVDCDAVAVAAVYAQPWADVVLIGPASVDQLRSNLAGAAVSLSADALSDLDSVERSPKEYWAERSALAWQ</sequence>
<dbReference type="EMBL" id="JRZE01000006">
    <property type="protein sequence ID" value="KHF43475.1"/>
    <property type="molecule type" value="Genomic_DNA"/>
</dbReference>
<dbReference type="PANTHER" id="PTHR43312">
    <property type="entry name" value="D-THREO-ALDOSE 1-DEHYDROGENASE"/>
    <property type="match status" value="1"/>
</dbReference>